<dbReference type="AlphaFoldDB" id="A0A2P2QCB7"/>
<dbReference type="EMBL" id="GGEC01084156">
    <property type="protein sequence ID" value="MBX64640.1"/>
    <property type="molecule type" value="Transcribed_RNA"/>
</dbReference>
<proteinExistence type="predicted"/>
<reference evidence="1" key="1">
    <citation type="submission" date="2018-02" db="EMBL/GenBank/DDBJ databases">
        <title>Rhizophora mucronata_Transcriptome.</title>
        <authorList>
            <person name="Meera S.P."/>
            <person name="Sreeshan A."/>
            <person name="Augustine A."/>
        </authorList>
    </citation>
    <scope>NUCLEOTIDE SEQUENCE</scope>
    <source>
        <tissue evidence="1">Leaf</tissue>
    </source>
</reference>
<accession>A0A2P2QCB7</accession>
<sequence length="46" mass="5273">MVLISESSSLNGSEEKLVLSVRNLCYLHPASRIMLHMGRMMQLLKR</sequence>
<evidence type="ECO:0000313" key="1">
    <source>
        <dbReference type="EMBL" id="MBX64640.1"/>
    </source>
</evidence>
<organism evidence="1">
    <name type="scientific">Rhizophora mucronata</name>
    <name type="common">Asiatic mangrove</name>
    <dbReference type="NCBI Taxonomy" id="61149"/>
    <lineage>
        <taxon>Eukaryota</taxon>
        <taxon>Viridiplantae</taxon>
        <taxon>Streptophyta</taxon>
        <taxon>Embryophyta</taxon>
        <taxon>Tracheophyta</taxon>
        <taxon>Spermatophyta</taxon>
        <taxon>Magnoliopsida</taxon>
        <taxon>eudicotyledons</taxon>
        <taxon>Gunneridae</taxon>
        <taxon>Pentapetalae</taxon>
        <taxon>rosids</taxon>
        <taxon>fabids</taxon>
        <taxon>Malpighiales</taxon>
        <taxon>Rhizophoraceae</taxon>
        <taxon>Rhizophora</taxon>
    </lineage>
</organism>
<name>A0A2P2QCB7_RHIMU</name>
<protein>
    <submittedName>
        <fullName evidence="1">Uncharacterized protein</fullName>
    </submittedName>
</protein>